<comment type="similarity">
    <text evidence="2 13">Belongs to the OXA1/ALB3/YidC family. Type 1 subfamily.</text>
</comment>
<evidence type="ECO:0000259" key="16">
    <source>
        <dbReference type="Pfam" id="PF14849"/>
    </source>
</evidence>
<evidence type="ECO:0000256" key="11">
    <source>
        <dbReference type="ARBA" id="ARBA00033245"/>
    </source>
</evidence>
<evidence type="ECO:0000256" key="13">
    <source>
        <dbReference type="HAMAP-Rule" id="MF_01810"/>
    </source>
</evidence>
<dbReference type="EMBL" id="VBOS01000276">
    <property type="protein sequence ID" value="TMQ54225.1"/>
    <property type="molecule type" value="Genomic_DNA"/>
</dbReference>
<evidence type="ECO:0000256" key="8">
    <source>
        <dbReference type="ARBA" id="ARBA00022989"/>
    </source>
</evidence>
<dbReference type="GO" id="GO:0051205">
    <property type="term" value="P:protein insertion into membrane"/>
    <property type="evidence" value="ECO:0007669"/>
    <property type="project" value="TreeGrafter"/>
</dbReference>
<dbReference type="CDD" id="cd20070">
    <property type="entry name" value="5TM_YidC_Alb3"/>
    <property type="match status" value="1"/>
</dbReference>
<dbReference type="InterPro" id="IPR001708">
    <property type="entry name" value="YidC/ALB3/OXA1/COX18"/>
</dbReference>
<comment type="function">
    <text evidence="13">Required for the insertion and/or proper folding and/or complex formation of integral membrane proteins into the membrane. Involved in integration of membrane proteins that insert both dependently and independently of the Sec translocase complex, as well as at least some lipoproteins. Aids folding of multispanning membrane proteins.</text>
</comment>
<dbReference type="GO" id="GO:0015031">
    <property type="term" value="P:protein transport"/>
    <property type="evidence" value="ECO:0007669"/>
    <property type="project" value="UniProtKB-KW"/>
</dbReference>
<keyword evidence="5 13" id="KW-1003">Cell membrane</keyword>
<comment type="caution">
    <text evidence="13">Lacks conserved residue(s) required for the propagation of feature annotation.</text>
</comment>
<dbReference type="NCBIfam" id="TIGR03592">
    <property type="entry name" value="yidC_oxa1_cterm"/>
    <property type="match status" value="1"/>
</dbReference>
<dbReference type="InterPro" id="IPR028055">
    <property type="entry name" value="YidC/Oxa/ALB_C"/>
</dbReference>
<evidence type="ECO:0000256" key="4">
    <source>
        <dbReference type="ARBA" id="ARBA00022448"/>
    </source>
</evidence>
<organism evidence="17 18">
    <name type="scientific">Eiseniibacteriota bacterium</name>
    <dbReference type="NCBI Taxonomy" id="2212470"/>
    <lineage>
        <taxon>Bacteria</taxon>
        <taxon>Candidatus Eiseniibacteriota</taxon>
    </lineage>
</organism>
<evidence type="ECO:0000259" key="15">
    <source>
        <dbReference type="Pfam" id="PF02096"/>
    </source>
</evidence>
<feature type="domain" description="Membrane insertase YidC/Oxa/ALB C-terminal" evidence="15">
    <location>
        <begin position="408"/>
        <end position="590"/>
    </location>
</feature>
<dbReference type="PANTHER" id="PTHR12428">
    <property type="entry name" value="OXA1"/>
    <property type="match status" value="1"/>
</dbReference>
<evidence type="ECO:0000256" key="10">
    <source>
        <dbReference type="ARBA" id="ARBA00023186"/>
    </source>
</evidence>
<feature type="transmembrane region" description="Helical" evidence="13">
    <location>
        <begin position="408"/>
        <end position="427"/>
    </location>
</feature>
<keyword evidence="10 13" id="KW-0143">Chaperone</keyword>
<keyword evidence="9 13" id="KW-0472">Membrane</keyword>
<feature type="transmembrane region" description="Helical" evidence="13">
    <location>
        <begin position="477"/>
        <end position="498"/>
    </location>
</feature>
<keyword evidence="4 13" id="KW-0813">Transport</keyword>
<evidence type="ECO:0000256" key="7">
    <source>
        <dbReference type="ARBA" id="ARBA00022927"/>
    </source>
</evidence>
<protein>
    <recommendedName>
        <fullName evidence="3 13">Membrane protein insertase YidC</fullName>
    </recommendedName>
    <alternativeName>
        <fullName evidence="12 13">Foldase YidC</fullName>
    </alternativeName>
    <alternativeName>
        <fullName evidence="11 13">Membrane integrase YidC</fullName>
    </alternativeName>
    <alternativeName>
        <fullName evidence="13">Membrane protein YidC</fullName>
    </alternativeName>
</protein>
<dbReference type="HAMAP" id="MF_01810">
    <property type="entry name" value="YidC_type1"/>
    <property type="match status" value="1"/>
</dbReference>
<dbReference type="Proteomes" id="UP000317716">
    <property type="component" value="Unassembled WGS sequence"/>
</dbReference>
<dbReference type="InterPro" id="IPR047196">
    <property type="entry name" value="YidC_ALB_C"/>
</dbReference>
<dbReference type="CDD" id="cd19961">
    <property type="entry name" value="EcYidC-like_peri"/>
    <property type="match status" value="1"/>
</dbReference>
<dbReference type="PANTHER" id="PTHR12428:SF65">
    <property type="entry name" value="CYTOCHROME C OXIDASE ASSEMBLY PROTEIN COX18, MITOCHONDRIAL"/>
    <property type="match status" value="1"/>
</dbReference>
<dbReference type="NCBIfam" id="TIGR03593">
    <property type="entry name" value="yidC_nterm"/>
    <property type="match status" value="1"/>
</dbReference>
<comment type="subunit">
    <text evidence="13">Interacts with the Sec translocase complex via SecD. Specifically interacts with transmembrane segments of nascent integral membrane proteins during membrane integration.</text>
</comment>
<dbReference type="PRINTS" id="PR00701">
    <property type="entry name" value="60KDINNERMP"/>
</dbReference>
<evidence type="ECO:0000256" key="14">
    <source>
        <dbReference type="SAM" id="MobiDB-lite"/>
    </source>
</evidence>
<evidence type="ECO:0000256" key="1">
    <source>
        <dbReference type="ARBA" id="ARBA00004429"/>
    </source>
</evidence>
<evidence type="ECO:0000256" key="12">
    <source>
        <dbReference type="ARBA" id="ARBA00033342"/>
    </source>
</evidence>
<gene>
    <name evidence="13" type="primary">yidC</name>
    <name evidence="17" type="ORF">E6K72_07895</name>
</gene>
<name>A0A538SS76_UNCEI</name>
<dbReference type="AlphaFoldDB" id="A0A538SS76"/>
<proteinExistence type="inferred from homology"/>
<dbReference type="Pfam" id="PF14849">
    <property type="entry name" value="YidC_periplas"/>
    <property type="match status" value="1"/>
</dbReference>
<comment type="caution">
    <text evidence="17">The sequence shown here is derived from an EMBL/GenBank/DDBJ whole genome shotgun (WGS) entry which is preliminary data.</text>
</comment>
<evidence type="ECO:0000256" key="2">
    <source>
        <dbReference type="ARBA" id="ARBA00010527"/>
    </source>
</evidence>
<reference evidence="17 18" key="1">
    <citation type="journal article" date="2019" name="Nat. Microbiol.">
        <title>Mediterranean grassland soil C-N compound turnover is dependent on rainfall and depth, and is mediated by genomically divergent microorganisms.</title>
        <authorList>
            <person name="Diamond S."/>
            <person name="Andeer P.F."/>
            <person name="Li Z."/>
            <person name="Crits-Christoph A."/>
            <person name="Burstein D."/>
            <person name="Anantharaman K."/>
            <person name="Lane K.R."/>
            <person name="Thomas B.C."/>
            <person name="Pan C."/>
            <person name="Northen T.R."/>
            <person name="Banfield J.F."/>
        </authorList>
    </citation>
    <scope>NUCLEOTIDE SEQUENCE [LARGE SCALE GENOMIC DNA]</scope>
    <source>
        <strain evidence="17">WS_2</strain>
    </source>
</reference>
<evidence type="ECO:0000256" key="9">
    <source>
        <dbReference type="ARBA" id="ARBA00023136"/>
    </source>
</evidence>
<feature type="region of interest" description="Disordered" evidence="14">
    <location>
        <begin position="41"/>
        <end position="95"/>
    </location>
</feature>
<comment type="subcellular location">
    <subcellularLocation>
        <location evidence="1">Cell inner membrane</location>
        <topology evidence="1">Multi-pass membrane protein</topology>
    </subcellularLocation>
    <subcellularLocation>
        <location evidence="13">Cell membrane</location>
        <topology evidence="13">Multi-pass membrane protein</topology>
    </subcellularLocation>
</comment>
<feature type="transmembrane region" description="Helical" evidence="13">
    <location>
        <begin position="559"/>
        <end position="578"/>
    </location>
</feature>
<accession>A0A538SS76</accession>
<evidence type="ECO:0000313" key="17">
    <source>
        <dbReference type="EMBL" id="TMQ54225.1"/>
    </source>
</evidence>
<dbReference type="GO" id="GO:0005886">
    <property type="term" value="C:plasma membrane"/>
    <property type="evidence" value="ECO:0007669"/>
    <property type="project" value="UniProtKB-SubCell"/>
</dbReference>
<keyword evidence="8 13" id="KW-1133">Transmembrane helix</keyword>
<evidence type="ECO:0000256" key="3">
    <source>
        <dbReference type="ARBA" id="ARBA00015325"/>
    </source>
</evidence>
<dbReference type="Gene3D" id="2.70.98.90">
    <property type="match status" value="1"/>
</dbReference>
<dbReference type="InterPro" id="IPR038221">
    <property type="entry name" value="YidC_periplasmic_sf"/>
</dbReference>
<dbReference type="PRINTS" id="PR01900">
    <property type="entry name" value="YIDCPROTEIN"/>
</dbReference>
<sequence>MMMDRRTILAIALCVLFLLFYPQLMRWAGLGRYMEPQRRSAVAPADTSRARRAGLPGSAGAGAAGQPGATQTGSPAGAGSHELARIATPPPAGAAPERLIQVETPLYRATFSTRGARLTSIALKHYASAQKLTGKGHVHPSRAGEYPEAAWVTLGGEPTFGLDLGSGEGLVSQAGADYAESESLDASGQIRALTFTLRDSSGLVVRQTYRLRPGDYALDLAVEMTGVRADPRLTDYSLTARSWPLVTEATLPTDLRSLRATSLVGDNLHREHAPGLLKGARAFDGNAAWAAVQTRYFIGAVALVDGPARGVRSAAERRILSAEDLAILGPQARPEQELVANSLVVGLPSPEHPVHRYLLYFGPSEYFGLSRYHLRLDRAVDLGWSWILPFSSLLLRLMNWLFALVRNYGVAIIGLATLVRVVLHPLNMSSMKSMRKMQRLQPEVERIRAKYKNDATTMNTAVMALYRDNKVNPAGGCLPMVLQMPLLLGLYQVLFNAIQLRQAPFVGWISDLSAPDVLLSVAGFPLRLLPVLMSGSGLLQQKLTPSDPRQAPTMYMMNVMMLVFFYNLPSGLVLYWTVMNLLTALQQWLLLREDGAVTTVAAPAVVPAVGNEGRRRGARR</sequence>
<dbReference type="GO" id="GO:0032977">
    <property type="term" value="F:membrane insertase activity"/>
    <property type="evidence" value="ECO:0007669"/>
    <property type="project" value="InterPro"/>
</dbReference>
<evidence type="ECO:0000256" key="6">
    <source>
        <dbReference type="ARBA" id="ARBA00022692"/>
    </source>
</evidence>
<dbReference type="InterPro" id="IPR028053">
    <property type="entry name" value="Membr_insert_YidC_N"/>
</dbReference>
<evidence type="ECO:0000313" key="18">
    <source>
        <dbReference type="Proteomes" id="UP000317716"/>
    </source>
</evidence>
<evidence type="ECO:0000256" key="5">
    <source>
        <dbReference type="ARBA" id="ARBA00022475"/>
    </source>
</evidence>
<keyword evidence="6 13" id="KW-0812">Transmembrane</keyword>
<dbReference type="InterPro" id="IPR019998">
    <property type="entry name" value="Membr_insert_YidC"/>
</dbReference>
<dbReference type="Pfam" id="PF02096">
    <property type="entry name" value="60KD_IMP"/>
    <property type="match status" value="1"/>
</dbReference>
<feature type="domain" description="Membrane insertase YidC N-terminal" evidence="16">
    <location>
        <begin position="100"/>
        <end position="388"/>
    </location>
</feature>
<keyword evidence="7 13" id="KW-0653">Protein transport</keyword>